<dbReference type="Proteomes" id="UP001066276">
    <property type="component" value="Chromosome 10"/>
</dbReference>
<dbReference type="AlphaFoldDB" id="A0AAV7M2X7"/>
<feature type="region of interest" description="Disordered" evidence="1">
    <location>
        <begin position="129"/>
        <end position="169"/>
    </location>
</feature>
<keyword evidence="3" id="KW-1185">Reference proteome</keyword>
<evidence type="ECO:0000313" key="3">
    <source>
        <dbReference type="Proteomes" id="UP001066276"/>
    </source>
</evidence>
<organism evidence="2 3">
    <name type="scientific">Pleurodeles waltl</name>
    <name type="common">Iberian ribbed newt</name>
    <dbReference type="NCBI Taxonomy" id="8319"/>
    <lineage>
        <taxon>Eukaryota</taxon>
        <taxon>Metazoa</taxon>
        <taxon>Chordata</taxon>
        <taxon>Craniata</taxon>
        <taxon>Vertebrata</taxon>
        <taxon>Euteleostomi</taxon>
        <taxon>Amphibia</taxon>
        <taxon>Batrachia</taxon>
        <taxon>Caudata</taxon>
        <taxon>Salamandroidea</taxon>
        <taxon>Salamandridae</taxon>
        <taxon>Pleurodelinae</taxon>
        <taxon>Pleurodeles</taxon>
    </lineage>
</organism>
<sequence length="169" mass="18180">MPRVQPLTMWVGEGAVRPARDQEDPDLWLANSRALNSLSCAREEATEVFMMLLPPPVTQLMFGERGTLHYSPGGNGAWPHEDGGFAQIQDRFILESNKKIRSSSISADIDTAGTMKDRCASHGVGFKAEAEPKVDSSSTNSAKGGSLLGYADPYSKLEGTDKVPNILGA</sequence>
<name>A0AAV7M2X7_PLEWA</name>
<comment type="caution">
    <text evidence="2">The sequence shown here is derived from an EMBL/GenBank/DDBJ whole genome shotgun (WGS) entry which is preliminary data.</text>
</comment>
<gene>
    <name evidence="2" type="ORF">NDU88_003262</name>
</gene>
<protein>
    <submittedName>
        <fullName evidence="2">Uncharacterized protein</fullName>
    </submittedName>
</protein>
<accession>A0AAV7M2X7</accession>
<evidence type="ECO:0000313" key="2">
    <source>
        <dbReference type="EMBL" id="KAJ1098146.1"/>
    </source>
</evidence>
<evidence type="ECO:0000256" key="1">
    <source>
        <dbReference type="SAM" id="MobiDB-lite"/>
    </source>
</evidence>
<proteinExistence type="predicted"/>
<dbReference type="EMBL" id="JANPWB010000014">
    <property type="protein sequence ID" value="KAJ1098146.1"/>
    <property type="molecule type" value="Genomic_DNA"/>
</dbReference>
<reference evidence="2" key="1">
    <citation type="journal article" date="2022" name="bioRxiv">
        <title>Sequencing and chromosome-scale assembly of the giantPleurodeles waltlgenome.</title>
        <authorList>
            <person name="Brown T."/>
            <person name="Elewa A."/>
            <person name="Iarovenko S."/>
            <person name="Subramanian E."/>
            <person name="Araus A.J."/>
            <person name="Petzold A."/>
            <person name="Susuki M."/>
            <person name="Suzuki K.-i.T."/>
            <person name="Hayashi T."/>
            <person name="Toyoda A."/>
            <person name="Oliveira C."/>
            <person name="Osipova E."/>
            <person name="Leigh N.D."/>
            <person name="Simon A."/>
            <person name="Yun M.H."/>
        </authorList>
    </citation>
    <scope>NUCLEOTIDE SEQUENCE</scope>
    <source>
        <strain evidence="2">20211129_DDA</strain>
        <tissue evidence="2">Liver</tissue>
    </source>
</reference>